<evidence type="ECO:0000313" key="3">
    <source>
        <dbReference type="Proteomes" id="UP001163981"/>
    </source>
</evidence>
<keyword evidence="1" id="KW-0732">Signal</keyword>
<evidence type="ECO:0000256" key="1">
    <source>
        <dbReference type="SAM" id="SignalP"/>
    </source>
</evidence>
<feature type="signal peptide" evidence="1">
    <location>
        <begin position="1"/>
        <end position="18"/>
    </location>
</feature>
<accession>A0ABY6NQH6</accession>
<gene>
    <name evidence="2" type="ORF">JRG66_14580</name>
</gene>
<feature type="chain" id="PRO_5047469795" evidence="1">
    <location>
        <begin position="19"/>
        <end position="160"/>
    </location>
</feature>
<name>A0ABY6NQH6_9FLAO</name>
<dbReference type="Pfam" id="PF14352">
    <property type="entry name" value="DUF4402"/>
    <property type="match status" value="1"/>
</dbReference>
<organism evidence="2 3">
    <name type="scientific">Salinimicrobium tongyeongense</name>
    <dbReference type="NCBI Taxonomy" id="2809707"/>
    <lineage>
        <taxon>Bacteria</taxon>
        <taxon>Pseudomonadati</taxon>
        <taxon>Bacteroidota</taxon>
        <taxon>Flavobacteriia</taxon>
        <taxon>Flavobacteriales</taxon>
        <taxon>Flavobacteriaceae</taxon>
        <taxon>Salinimicrobium</taxon>
    </lineage>
</organism>
<dbReference type="EMBL" id="CP069620">
    <property type="protein sequence ID" value="UZH55160.1"/>
    <property type="molecule type" value="Genomic_DNA"/>
</dbReference>
<keyword evidence="3" id="KW-1185">Reference proteome</keyword>
<dbReference type="InterPro" id="IPR025514">
    <property type="entry name" value="DUF4402"/>
</dbReference>
<sequence length="160" mass="16378">MKKITFILFALITGTTFAQETATATANAAAEIVSPIEINAQQNLDFGKVANNTAGTVVVASDGTFSESTLTQIGTTTPSAASFNVTAAEGFSYKITLPGDVNLSSGENNIVVNNFAHNAGTDQVGTGGIQTVGVGATLNVEEGQPTGEYSGTFDVTVTYE</sequence>
<dbReference type="Proteomes" id="UP001163981">
    <property type="component" value="Chromosome"/>
</dbReference>
<dbReference type="RefSeq" id="WP_265163506.1">
    <property type="nucleotide sequence ID" value="NZ_CP069620.1"/>
</dbReference>
<reference evidence="2" key="1">
    <citation type="submission" date="2021-02" db="EMBL/GenBank/DDBJ databases">
        <title>Salinimicrobium sp. nov. isolated from seawater in Tongyeong, Republic of Korea.</title>
        <authorList>
            <person name="Lee S.-J."/>
        </authorList>
    </citation>
    <scope>NUCLEOTIDE SEQUENCE</scope>
    <source>
        <strain evidence="2">HN-2-9-2</strain>
    </source>
</reference>
<evidence type="ECO:0000313" key="2">
    <source>
        <dbReference type="EMBL" id="UZH55160.1"/>
    </source>
</evidence>
<protein>
    <submittedName>
        <fullName evidence="2">DUF4402 domain-containing protein</fullName>
    </submittedName>
</protein>
<proteinExistence type="predicted"/>